<dbReference type="Proteomes" id="UP001595699">
    <property type="component" value="Unassembled WGS sequence"/>
</dbReference>
<dbReference type="RefSeq" id="WP_385925938.1">
    <property type="nucleotide sequence ID" value="NZ_JBHRZH010000004.1"/>
</dbReference>
<sequence length="103" mass="10831">MLDVGWGNGTCANRPRSEREDLRVVPIDLSPGLRPEVVGEADRLPFATASAGAVPAASPTRRRTRGSTARSSSTTPAACWRTRSTRSSRASTAPRSSSPAPTP</sequence>
<gene>
    <name evidence="2" type="ORF">ACFOUW_03140</name>
</gene>
<dbReference type="EMBL" id="JBHRZH010000004">
    <property type="protein sequence ID" value="MFC3759817.1"/>
    <property type="molecule type" value="Genomic_DNA"/>
</dbReference>
<name>A0ABV7Y4R9_9ACTN</name>
<proteinExistence type="predicted"/>
<feature type="region of interest" description="Disordered" evidence="1">
    <location>
        <begin position="47"/>
        <end position="103"/>
    </location>
</feature>
<evidence type="ECO:0000313" key="3">
    <source>
        <dbReference type="Proteomes" id="UP001595699"/>
    </source>
</evidence>
<feature type="compositionally biased region" description="Low complexity" evidence="1">
    <location>
        <begin position="47"/>
        <end position="59"/>
    </location>
</feature>
<reference evidence="3" key="1">
    <citation type="journal article" date="2019" name="Int. J. Syst. Evol. Microbiol.">
        <title>The Global Catalogue of Microorganisms (GCM) 10K type strain sequencing project: providing services to taxonomists for standard genome sequencing and annotation.</title>
        <authorList>
            <consortium name="The Broad Institute Genomics Platform"/>
            <consortium name="The Broad Institute Genome Sequencing Center for Infectious Disease"/>
            <person name="Wu L."/>
            <person name="Ma J."/>
        </authorList>
    </citation>
    <scope>NUCLEOTIDE SEQUENCE [LARGE SCALE GENOMIC DNA]</scope>
    <source>
        <strain evidence="3">CGMCC 4.7241</strain>
    </source>
</reference>
<evidence type="ECO:0008006" key="4">
    <source>
        <dbReference type="Google" id="ProtNLM"/>
    </source>
</evidence>
<feature type="compositionally biased region" description="Low complexity" evidence="1">
    <location>
        <begin position="66"/>
        <end position="103"/>
    </location>
</feature>
<organism evidence="2 3">
    <name type="scientific">Tenggerimyces flavus</name>
    <dbReference type="NCBI Taxonomy" id="1708749"/>
    <lineage>
        <taxon>Bacteria</taxon>
        <taxon>Bacillati</taxon>
        <taxon>Actinomycetota</taxon>
        <taxon>Actinomycetes</taxon>
        <taxon>Propionibacteriales</taxon>
        <taxon>Nocardioidaceae</taxon>
        <taxon>Tenggerimyces</taxon>
    </lineage>
</organism>
<accession>A0ABV7Y4R9</accession>
<evidence type="ECO:0000313" key="2">
    <source>
        <dbReference type="EMBL" id="MFC3759817.1"/>
    </source>
</evidence>
<feature type="region of interest" description="Disordered" evidence="1">
    <location>
        <begin position="1"/>
        <end position="20"/>
    </location>
</feature>
<protein>
    <recommendedName>
        <fullName evidence="4">Class I SAM-dependent methyltransferase</fullName>
    </recommendedName>
</protein>
<keyword evidence="3" id="KW-1185">Reference proteome</keyword>
<comment type="caution">
    <text evidence="2">The sequence shown here is derived from an EMBL/GenBank/DDBJ whole genome shotgun (WGS) entry which is preliminary data.</text>
</comment>
<evidence type="ECO:0000256" key="1">
    <source>
        <dbReference type="SAM" id="MobiDB-lite"/>
    </source>
</evidence>